<keyword evidence="2" id="KW-1185">Reference proteome</keyword>
<dbReference type="Proteomes" id="UP001597045">
    <property type="component" value="Unassembled WGS sequence"/>
</dbReference>
<sequence>MAGDEAMLRLSYEEAVRLYRQALRGELDDTAQFAVLTALTRALRQATDLADAFRTCGQAVALARSAARPDLLAEAALVLEPTTVEPLDTTLHGWLTEAAEQLDRCTPPVRAQVLAHLALSSVYVNESENASSLSERALVAATGYADATTAALRARHMVCSGAANTDERERLADQMLVLADQMDSSANRILGYSWRIDARFARGDLRGVAADLENLDWWVRAAGGPTARWHLLRYRAALAQARGEFPRARSLADEAFQIQQRSV</sequence>
<feature type="non-terminal residue" evidence="1">
    <location>
        <position position="263"/>
    </location>
</feature>
<protein>
    <submittedName>
        <fullName evidence="1">Uncharacterized protein</fullName>
    </submittedName>
</protein>
<organism evidence="1 2">
    <name type="scientific">Kibdelosporangium lantanae</name>
    <dbReference type="NCBI Taxonomy" id="1497396"/>
    <lineage>
        <taxon>Bacteria</taxon>
        <taxon>Bacillati</taxon>
        <taxon>Actinomycetota</taxon>
        <taxon>Actinomycetes</taxon>
        <taxon>Pseudonocardiales</taxon>
        <taxon>Pseudonocardiaceae</taxon>
        <taxon>Kibdelosporangium</taxon>
    </lineage>
</organism>
<proteinExistence type="predicted"/>
<evidence type="ECO:0000313" key="1">
    <source>
        <dbReference type="EMBL" id="MFD1050332.1"/>
    </source>
</evidence>
<evidence type="ECO:0000313" key="2">
    <source>
        <dbReference type="Proteomes" id="UP001597045"/>
    </source>
</evidence>
<comment type="caution">
    <text evidence="1">The sequence shown here is derived from an EMBL/GenBank/DDBJ whole genome shotgun (WGS) entry which is preliminary data.</text>
</comment>
<dbReference type="EMBL" id="JBHTIS010002762">
    <property type="protein sequence ID" value="MFD1050332.1"/>
    <property type="molecule type" value="Genomic_DNA"/>
</dbReference>
<name>A0ABW3MJX7_9PSEU</name>
<accession>A0ABW3MJX7</accession>
<gene>
    <name evidence="1" type="ORF">ACFQ1S_34805</name>
</gene>
<reference evidence="2" key="1">
    <citation type="journal article" date="2019" name="Int. J. Syst. Evol. Microbiol.">
        <title>The Global Catalogue of Microorganisms (GCM) 10K type strain sequencing project: providing services to taxonomists for standard genome sequencing and annotation.</title>
        <authorList>
            <consortium name="The Broad Institute Genomics Platform"/>
            <consortium name="The Broad Institute Genome Sequencing Center for Infectious Disease"/>
            <person name="Wu L."/>
            <person name="Ma J."/>
        </authorList>
    </citation>
    <scope>NUCLEOTIDE SEQUENCE [LARGE SCALE GENOMIC DNA]</scope>
    <source>
        <strain evidence="2">JCM 31486</strain>
    </source>
</reference>